<keyword evidence="4" id="KW-0418">Kinase</keyword>
<evidence type="ECO:0000256" key="3">
    <source>
        <dbReference type="ARBA" id="ARBA00022679"/>
    </source>
</evidence>
<dbReference type="Gene3D" id="3.30.1010.10">
    <property type="entry name" value="Phosphatidylinositol 3-kinase Catalytic Subunit, Chain A, domain 4"/>
    <property type="match status" value="1"/>
</dbReference>
<dbReference type="Pfam" id="PF00613">
    <property type="entry name" value="PI3Ka"/>
    <property type="match status" value="1"/>
</dbReference>
<dbReference type="InterPro" id="IPR018936">
    <property type="entry name" value="PI3/4_kinase_CS"/>
</dbReference>
<evidence type="ECO:0000313" key="8">
    <source>
        <dbReference type="EMBL" id="QQP57676.1"/>
    </source>
</evidence>
<dbReference type="EMBL" id="CP045891">
    <property type="protein sequence ID" value="QQP57676.1"/>
    <property type="molecule type" value="Genomic_DNA"/>
</dbReference>
<dbReference type="GO" id="GO:0048015">
    <property type="term" value="P:phosphatidylinositol-mediated signaling"/>
    <property type="evidence" value="ECO:0007669"/>
    <property type="project" value="TreeGrafter"/>
</dbReference>
<dbReference type="InterPro" id="IPR016024">
    <property type="entry name" value="ARM-type_fold"/>
</dbReference>
<dbReference type="SMART" id="SM00145">
    <property type="entry name" value="PI3Ka"/>
    <property type="match status" value="1"/>
</dbReference>
<evidence type="ECO:0000256" key="5">
    <source>
        <dbReference type="SAM" id="MobiDB-lite"/>
    </source>
</evidence>
<evidence type="ECO:0000256" key="1">
    <source>
        <dbReference type="ARBA" id="ARBA00006209"/>
    </source>
</evidence>
<feature type="domain" description="PIK helical" evidence="7">
    <location>
        <begin position="691"/>
        <end position="866"/>
    </location>
</feature>
<dbReference type="InterPro" id="IPR015433">
    <property type="entry name" value="PI3/4_kinase"/>
</dbReference>
<dbReference type="InterPro" id="IPR001263">
    <property type="entry name" value="PI3K_accessory_dom"/>
</dbReference>
<evidence type="ECO:0000259" key="7">
    <source>
        <dbReference type="PROSITE" id="PS51545"/>
    </source>
</evidence>
<dbReference type="InterPro" id="IPR011009">
    <property type="entry name" value="Kinase-like_dom_sf"/>
</dbReference>
<dbReference type="Proteomes" id="UP000595437">
    <property type="component" value="Chromosome 2"/>
</dbReference>
<dbReference type="EC" id="2.7.1.67" evidence="2"/>
<feature type="region of interest" description="Disordered" evidence="5">
    <location>
        <begin position="577"/>
        <end position="603"/>
    </location>
</feature>
<dbReference type="SUPFAM" id="SSF48371">
    <property type="entry name" value="ARM repeat"/>
    <property type="match status" value="1"/>
</dbReference>
<dbReference type="PROSITE" id="PS50290">
    <property type="entry name" value="PI3_4_KINASE_3"/>
    <property type="match status" value="1"/>
</dbReference>
<dbReference type="FunFam" id="1.25.40.70:FF:000011">
    <property type="entry name" value="Phosphatidylinositol 4-kinase alpha"/>
    <property type="match status" value="1"/>
</dbReference>
<dbReference type="GO" id="GO:0004430">
    <property type="term" value="F:1-phosphatidylinositol 4-kinase activity"/>
    <property type="evidence" value="ECO:0007669"/>
    <property type="project" value="UniProtKB-EC"/>
</dbReference>
<evidence type="ECO:0000259" key="6">
    <source>
        <dbReference type="PROSITE" id="PS50290"/>
    </source>
</evidence>
<feature type="domain" description="PI3K/PI4K catalytic" evidence="6">
    <location>
        <begin position="969"/>
        <end position="1047"/>
    </location>
</feature>
<dbReference type="Gene3D" id="1.25.40.70">
    <property type="entry name" value="Phosphatidylinositol 3-kinase, accessory domain (PIK)"/>
    <property type="match status" value="1"/>
</dbReference>
<dbReference type="GO" id="GO:0046854">
    <property type="term" value="P:phosphatidylinositol phosphate biosynthetic process"/>
    <property type="evidence" value="ECO:0007669"/>
    <property type="project" value="InterPro"/>
</dbReference>
<dbReference type="OrthoDB" id="10264149at2759"/>
<dbReference type="PANTHER" id="PTHR10048:SF15">
    <property type="entry name" value="PHOSPHATIDYLINOSITOL 4-KINASE ALPHA"/>
    <property type="match status" value="1"/>
</dbReference>
<dbReference type="InterPro" id="IPR000403">
    <property type="entry name" value="PI3/4_kinase_cat_dom"/>
</dbReference>
<dbReference type="PROSITE" id="PS51545">
    <property type="entry name" value="PIK_HELICAL"/>
    <property type="match status" value="1"/>
</dbReference>
<evidence type="ECO:0000256" key="4">
    <source>
        <dbReference type="ARBA" id="ARBA00022777"/>
    </source>
</evidence>
<name>A0A7T8KKM5_CALRO</name>
<comment type="similarity">
    <text evidence="1">Belongs to the PI3/PI4-kinase family. Type III PI4K subfamily.</text>
</comment>
<dbReference type="AlphaFoldDB" id="A0A7T8KKM5"/>
<organism evidence="8 9">
    <name type="scientific">Caligus rogercresseyi</name>
    <name type="common">Sea louse</name>
    <dbReference type="NCBI Taxonomy" id="217165"/>
    <lineage>
        <taxon>Eukaryota</taxon>
        <taxon>Metazoa</taxon>
        <taxon>Ecdysozoa</taxon>
        <taxon>Arthropoda</taxon>
        <taxon>Crustacea</taxon>
        <taxon>Multicrustacea</taxon>
        <taxon>Hexanauplia</taxon>
        <taxon>Copepoda</taxon>
        <taxon>Siphonostomatoida</taxon>
        <taxon>Caligidae</taxon>
        <taxon>Caligus</taxon>
    </lineage>
</organism>
<dbReference type="InterPro" id="IPR042236">
    <property type="entry name" value="PI3K_accessory_sf"/>
</dbReference>
<dbReference type="SUPFAM" id="SSF56112">
    <property type="entry name" value="Protein kinase-like (PK-like)"/>
    <property type="match status" value="1"/>
</dbReference>
<evidence type="ECO:0000313" key="9">
    <source>
        <dbReference type="Proteomes" id="UP000595437"/>
    </source>
</evidence>
<dbReference type="Pfam" id="PF00454">
    <property type="entry name" value="PI3_PI4_kinase"/>
    <property type="match status" value="1"/>
</dbReference>
<gene>
    <name evidence="8" type="ORF">FKW44_002744</name>
</gene>
<keyword evidence="3" id="KW-0808">Transferase</keyword>
<dbReference type="GO" id="GO:0005737">
    <property type="term" value="C:cytoplasm"/>
    <property type="evidence" value="ECO:0007669"/>
    <property type="project" value="TreeGrafter"/>
</dbReference>
<reference evidence="9" key="1">
    <citation type="submission" date="2021-01" db="EMBL/GenBank/DDBJ databases">
        <title>Caligus Genome Assembly.</title>
        <authorList>
            <person name="Gallardo-Escarate C."/>
        </authorList>
    </citation>
    <scope>NUCLEOTIDE SEQUENCE [LARGE SCALE GENOMIC DNA]</scope>
</reference>
<accession>A0A7T8KKM5</accession>
<sequence length="1047" mass="118907">MPHAFRFPIIIYLTSVYWLEFLRLKMVTDVSSFNKLFDYLEDKAIQVDKNGIYECISSIVTKLFSEYCQAMADKSKTKSRDRNLETIAVILLIEFNNPNRNIRKRSDVKAVLFGMLNALQQLKSCIHNEDNQEVEIGRMKRRVILMDTHAEREEILRDFAQRIKHGPRNRSVPPPGVHHTVTQNNYYNHAGVSLASECIQSLSSGLERTGNLRSTPINSTAKIDASLFLSAMTKRLSNTSSVSALLSSNGQRGPVIESFFQELRESALLAATASSDSVERGKKGFHNAMWKMTASLILIKPAIDDGLLFEITRAPLKLFEEESMKTIVECWNWLLSARPDMEMPFLQEMIAAWHSAQHANLGLFSKDDLHASSPLAPDEKMKKEVKPYRPNVAPHDIWIRFIQERIEIAKYCNRDQITMFTLMLQRSLAIKVGSSESLMTRHCSTAGTRFRLLTCGMSLLQGDVLPKSLAKNVLRQRIYSVALDYFCSEKKYPTQSGVELSEDIQIMLKFWSIMHADKKYIKSHMVGDLDGLVSERLHGGSIALNSSVSNFNSTHNFDNKSISSEFGRSSTMGPNNMGGWMNTVPLSNGGNTNTLTKRSVSRQQQRHFLAHNDSLVKDYTKKRWLILSLLSVEIETLVTNQNPLIETREALSGLLTHRDYGSTAVGNVGRQYEDAMKFLDDVRNRTTDKAWKEHARNAWDVSTALAVFLPNRFKSLVLENEVTILVQAHPTEVCHLDKALDFFLTKDSLENDSSLLPYVLSWKRCSPVKALSLLCPRTIPTHPLTAQYAVRVLSSYPSEAVLFYIPQLVQATRWDDLGFVKEFIKTISKKSNLVAHQLIWNMETNMFTDEEGLEKDPEMYERLVPLRQAIENGLSGAAKKFYTREFDFFKKVTQVSGKIKEYPKGQQRKTACVKALQEIVLQHGCYLPSNPEALVLDIDRTSGTPMQSAAKAPYLARFKVRRLGINQLEEKGIEYSEKEDESVIANNDHSDEYWQAAIFKVGDDCRQDMLALQVIELFQYIFRQAGLDLFLFPYKVVATSPGVSNIR</sequence>
<dbReference type="PROSITE" id="PS00915">
    <property type="entry name" value="PI3_4_KINASE_1"/>
    <property type="match status" value="1"/>
</dbReference>
<evidence type="ECO:0000256" key="2">
    <source>
        <dbReference type="ARBA" id="ARBA00012169"/>
    </source>
</evidence>
<dbReference type="FunFam" id="3.30.1010.10:FF:000009">
    <property type="entry name" value="Phosphatidylinositol 4-kinase, catalytic, alpha"/>
    <property type="match status" value="1"/>
</dbReference>
<dbReference type="Pfam" id="PF19274">
    <property type="entry name" value="PI4K_N"/>
    <property type="match status" value="1"/>
</dbReference>
<feature type="compositionally biased region" description="Polar residues" evidence="5">
    <location>
        <begin position="584"/>
        <end position="603"/>
    </location>
</feature>
<proteinExistence type="inferred from homology"/>
<dbReference type="GO" id="GO:0005886">
    <property type="term" value="C:plasma membrane"/>
    <property type="evidence" value="ECO:0007669"/>
    <property type="project" value="TreeGrafter"/>
</dbReference>
<dbReference type="PANTHER" id="PTHR10048">
    <property type="entry name" value="PHOSPHATIDYLINOSITOL KINASE"/>
    <property type="match status" value="1"/>
</dbReference>
<keyword evidence="9" id="KW-1185">Reference proteome</keyword>
<protein>
    <recommendedName>
        <fullName evidence="2">1-phosphatidylinositol 4-kinase</fullName>
        <ecNumber evidence="2">2.7.1.67</ecNumber>
    </recommendedName>
</protein>
<dbReference type="InterPro" id="IPR045495">
    <property type="entry name" value="PI4K_N"/>
</dbReference>